<sequence length="1188" mass="124896">MNSNQTVHQSHQRANGFNPSSVTHLNANRGSPASSPHPHHTSRPSSPALHPKHLGSPIEHLSSNGGSGMTLPPLRASGLHPGSAVNSPGRSGSPAPTMDSRARSAETGSSHQGYPDSHPYHQRQQPPYSLPPIASLQHRQDAELYSSRQSSAASPRLSHNYHGDGHSFRPPSPVNSAGSRASSVVPSYREEAAHYDDGRGGSHEQRDRYASSERRHLVPSPSVSGEPSFSGDHQYRPRHQHSVSQQSKLQMEVSDGGSYGPNGSPRERSLASRQGDSSSARDASSSHPPSPPRAESGRQGKTSTAESPPPIAANLQQNAGLKCSNCGVTSTPLWRRAPDGSTICNACGLYMKSHSTHRTTSFRRGAGKETSPPKAASKATQVSPIPARREDDPKLGSCPGDGLCNGTGGNASCSGCPAYNNSLSHAMKARSCKDLREDAALAQAGAGSGSSANGKATTATSAEVAKPDDEPSVGMVGALRCTNCQTTTTPLWRRDEDGNNICNACGLYQKLHGTHRPIGMKKTVIKRRKRIPANAPSAQVSSNGDATNGVSASPSQPAIAPAGRPADASNPVDSKSRSKKASASQDQAAAIREARDREAAMALMEVGAGGRTMVASYEPSSADPVPSTLDPAPGSDSPNIYPRDASANGNASRALKRVRKSNVGAVGTASDGSEGSKTPVGQSPVMRPSGSHKVSQLSQGFSPDPYHASPSSASVTSGAHNHHYSPSVHSYNDSPLPPTQSSFASLPPPAHAHTNEISSPSAQGSPLAQNSATALSSRHQDGSAHTARHSGSSSTQGASATNGSAAGSNPHHHHHHHHHAPGHNHTHTHAFTHGRTQRAHVSHPPHFHHHHHHPPSGANGPAPGPVSIADIERHRNELVAEKRRLEDLLARTESLLHAARHGGWPVGDGVDGPSVAAPSAHTGSYTNQSSQRGDSRGQTASRSHGDVRAQHEPAVEHVYKTEPDRISLSSRDAGSRGSSERDELESPPSLAVDTSDNRTEQVKEAPASQLRSRRGSFEQRMASLPVLPAVPLKSRRSPAKTDTNGGSWRASPNGRESNSSSHGSRQPGWSNVPASVTVPSPLTGPPPVLGGRSDMKRRRPEDGEGEDDPSDTWNWENLYGKARLEKAGDWRGFAKPAEKEKKRKSLNGNAIHLVSGKEGVSSNSTISSIKPAQDQGPKHIIAAGGQKQ</sequence>
<protein>
    <submittedName>
        <fullName evidence="1">Uncharacterized protein</fullName>
    </submittedName>
</protein>
<dbReference type="Proteomes" id="UP000245626">
    <property type="component" value="Unassembled WGS sequence"/>
</dbReference>
<dbReference type="EMBL" id="KZ820566">
    <property type="protein sequence ID" value="PWN47060.1"/>
    <property type="molecule type" value="Genomic_DNA"/>
</dbReference>
<gene>
    <name evidence="1" type="ORF">IE53DRAFT_273788</name>
</gene>
<accession>A0ACD0NMQ5</accession>
<keyword evidence="2" id="KW-1185">Reference proteome</keyword>
<proteinExistence type="predicted"/>
<name>A0ACD0NMQ5_9BASI</name>
<evidence type="ECO:0000313" key="2">
    <source>
        <dbReference type="Proteomes" id="UP000245626"/>
    </source>
</evidence>
<organism evidence="1 2">
    <name type="scientific">Violaceomyces palustris</name>
    <dbReference type="NCBI Taxonomy" id="1673888"/>
    <lineage>
        <taxon>Eukaryota</taxon>
        <taxon>Fungi</taxon>
        <taxon>Dikarya</taxon>
        <taxon>Basidiomycota</taxon>
        <taxon>Ustilaginomycotina</taxon>
        <taxon>Ustilaginomycetes</taxon>
        <taxon>Violaceomycetales</taxon>
        <taxon>Violaceomycetaceae</taxon>
        <taxon>Violaceomyces</taxon>
    </lineage>
</organism>
<reference evidence="1 2" key="1">
    <citation type="journal article" date="2018" name="Mol. Biol. Evol.">
        <title>Broad Genomic Sampling Reveals a Smut Pathogenic Ancestry of the Fungal Clade Ustilaginomycotina.</title>
        <authorList>
            <person name="Kijpornyongpan T."/>
            <person name="Mondo S.J."/>
            <person name="Barry K."/>
            <person name="Sandor L."/>
            <person name="Lee J."/>
            <person name="Lipzen A."/>
            <person name="Pangilinan J."/>
            <person name="LaButti K."/>
            <person name="Hainaut M."/>
            <person name="Henrissat B."/>
            <person name="Grigoriev I.V."/>
            <person name="Spatafora J.W."/>
            <person name="Aime M.C."/>
        </authorList>
    </citation>
    <scope>NUCLEOTIDE SEQUENCE [LARGE SCALE GENOMIC DNA]</scope>
    <source>
        <strain evidence="1 2">SA 807</strain>
    </source>
</reference>
<evidence type="ECO:0000313" key="1">
    <source>
        <dbReference type="EMBL" id="PWN47060.1"/>
    </source>
</evidence>